<organism evidence="12 13">
    <name type="scientific">Hominenteromicrobium mulieris</name>
    <dbReference type="NCBI Taxonomy" id="2885357"/>
    <lineage>
        <taxon>Bacteria</taxon>
        <taxon>Bacillati</taxon>
        <taxon>Bacillota</taxon>
        <taxon>Clostridia</taxon>
        <taxon>Eubacteriales</taxon>
        <taxon>Oscillospiraceae</taxon>
        <taxon>Hominenteromicrobium</taxon>
    </lineage>
</organism>
<evidence type="ECO:0000256" key="2">
    <source>
        <dbReference type="ARBA" id="ARBA00022448"/>
    </source>
</evidence>
<name>A0AAE3AMP3_9FIRM</name>
<dbReference type="RefSeq" id="WP_302748550.1">
    <property type="nucleotide sequence ID" value="NZ_JAJEQC010000007.1"/>
</dbReference>
<dbReference type="Pfam" id="PF00005">
    <property type="entry name" value="ABC_tran"/>
    <property type="match status" value="1"/>
</dbReference>
<evidence type="ECO:0000256" key="3">
    <source>
        <dbReference type="ARBA" id="ARBA00022475"/>
    </source>
</evidence>
<dbReference type="SUPFAM" id="SSF52540">
    <property type="entry name" value="P-loop containing nucleoside triphosphate hydrolases"/>
    <property type="match status" value="1"/>
</dbReference>
<feature type="transmembrane region" description="Helical" evidence="9">
    <location>
        <begin position="52"/>
        <end position="75"/>
    </location>
</feature>
<protein>
    <submittedName>
        <fullName evidence="12">ABC transporter ATP-binding protein/permease</fullName>
    </submittedName>
</protein>
<feature type="transmembrane region" description="Helical" evidence="9">
    <location>
        <begin position="160"/>
        <end position="179"/>
    </location>
</feature>
<dbReference type="InterPro" id="IPR017871">
    <property type="entry name" value="ABC_transporter-like_CS"/>
</dbReference>
<keyword evidence="5" id="KW-0547">Nucleotide-binding</keyword>
<dbReference type="PROSITE" id="PS50929">
    <property type="entry name" value="ABC_TM1F"/>
    <property type="match status" value="1"/>
</dbReference>
<reference evidence="12" key="1">
    <citation type="submission" date="2021-10" db="EMBL/GenBank/DDBJ databases">
        <title>Anaerobic single-cell dispensing facilitates the cultivation of human gut bacteria.</title>
        <authorList>
            <person name="Afrizal A."/>
        </authorList>
    </citation>
    <scope>NUCLEOTIDE SEQUENCE</scope>
    <source>
        <strain evidence="12">CLA-AA-H250</strain>
    </source>
</reference>
<dbReference type="InterPro" id="IPR003439">
    <property type="entry name" value="ABC_transporter-like_ATP-bd"/>
</dbReference>
<dbReference type="InterPro" id="IPR027417">
    <property type="entry name" value="P-loop_NTPase"/>
</dbReference>
<feature type="domain" description="ABC transporter" evidence="10">
    <location>
        <begin position="332"/>
        <end position="578"/>
    </location>
</feature>
<evidence type="ECO:0000256" key="9">
    <source>
        <dbReference type="SAM" id="Phobius"/>
    </source>
</evidence>
<keyword evidence="2" id="KW-0813">Transport</keyword>
<dbReference type="PANTHER" id="PTHR24221">
    <property type="entry name" value="ATP-BINDING CASSETTE SUB-FAMILY B"/>
    <property type="match status" value="1"/>
</dbReference>
<dbReference type="GO" id="GO:0005886">
    <property type="term" value="C:plasma membrane"/>
    <property type="evidence" value="ECO:0007669"/>
    <property type="project" value="UniProtKB-SubCell"/>
</dbReference>
<keyword evidence="8 9" id="KW-0472">Membrane</keyword>
<accession>A0AAE3AMP3</accession>
<evidence type="ECO:0000313" key="13">
    <source>
        <dbReference type="Proteomes" id="UP001199424"/>
    </source>
</evidence>
<evidence type="ECO:0000259" key="11">
    <source>
        <dbReference type="PROSITE" id="PS50929"/>
    </source>
</evidence>
<dbReference type="Gene3D" id="1.20.1560.10">
    <property type="entry name" value="ABC transporter type 1, transmembrane domain"/>
    <property type="match status" value="1"/>
</dbReference>
<dbReference type="PROSITE" id="PS00211">
    <property type="entry name" value="ABC_TRANSPORTER_1"/>
    <property type="match status" value="1"/>
</dbReference>
<dbReference type="EMBL" id="JAJEQC010000007">
    <property type="protein sequence ID" value="MCC2137046.1"/>
    <property type="molecule type" value="Genomic_DNA"/>
</dbReference>
<dbReference type="SMART" id="SM00382">
    <property type="entry name" value="AAA"/>
    <property type="match status" value="1"/>
</dbReference>
<keyword evidence="3" id="KW-1003">Cell membrane</keyword>
<evidence type="ECO:0000256" key="1">
    <source>
        <dbReference type="ARBA" id="ARBA00004651"/>
    </source>
</evidence>
<dbReference type="InterPro" id="IPR039421">
    <property type="entry name" value="Type_1_exporter"/>
</dbReference>
<dbReference type="PROSITE" id="PS50893">
    <property type="entry name" value="ABC_TRANSPORTER_2"/>
    <property type="match status" value="1"/>
</dbReference>
<dbReference type="SUPFAM" id="SSF90123">
    <property type="entry name" value="ABC transporter transmembrane region"/>
    <property type="match status" value="1"/>
</dbReference>
<evidence type="ECO:0000259" key="10">
    <source>
        <dbReference type="PROSITE" id="PS50893"/>
    </source>
</evidence>
<evidence type="ECO:0000256" key="7">
    <source>
        <dbReference type="ARBA" id="ARBA00022989"/>
    </source>
</evidence>
<dbReference type="AlphaFoldDB" id="A0AAE3AMP3"/>
<dbReference type="CDD" id="cd07346">
    <property type="entry name" value="ABC_6TM_exporters"/>
    <property type="match status" value="1"/>
</dbReference>
<dbReference type="GO" id="GO:0016887">
    <property type="term" value="F:ATP hydrolysis activity"/>
    <property type="evidence" value="ECO:0007669"/>
    <property type="project" value="InterPro"/>
</dbReference>
<keyword evidence="13" id="KW-1185">Reference proteome</keyword>
<dbReference type="GO" id="GO:0140359">
    <property type="term" value="F:ABC-type transporter activity"/>
    <property type="evidence" value="ECO:0007669"/>
    <property type="project" value="InterPro"/>
</dbReference>
<comment type="subcellular location">
    <subcellularLocation>
        <location evidence="1">Cell membrane</location>
        <topology evidence="1">Multi-pass membrane protein</topology>
    </subcellularLocation>
</comment>
<dbReference type="GO" id="GO:0005524">
    <property type="term" value="F:ATP binding"/>
    <property type="evidence" value="ECO:0007669"/>
    <property type="project" value="UniProtKB-KW"/>
</dbReference>
<dbReference type="FunFam" id="3.40.50.300:FF:000221">
    <property type="entry name" value="Multidrug ABC transporter ATP-binding protein"/>
    <property type="match status" value="1"/>
</dbReference>
<dbReference type="PANTHER" id="PTHR24221:SF397">
    <property type="entry name" value="ABC TRANSPORTER, ATP-BINDING TRANSMEMBRANE PROTEIN"/>
    <property type="match status" value="1"/>
</dbReference>
<dbReference type="GO" id="GO:0034040">
    <property type="term" value="F:ATPase-coupled lipid transmembrane transporter activity"/>
    <property type="evidence" value="ECO:0007669"/>
    <property type="project" value="TreeGrafter"/>
</dbReference>
<evidence type="ECO:0000256" key="6">
    <source>
        <dbReference type="ARBA" id="ARBA00022840"/>
    </source>
</evidence>
<dbReference type="InterPro" id="IPR036640">
    <property type="entry name" value="ABC1_TM_sf"/>
</dbReference>
<keyword evidence="4 9" id="KW-0812">Transmembrane</keyword>
<feature type="transmembrane region" description="Helical" evidence="9">
    <location>
        <begin position="137"/>
        <end position="154"/>
    </location>
</feature>
<feature type="domain" description="ABC transmembrane type-1" evidence="11">
    <location>
        <begin position="18"/>
        <end position="301"/>
    </location>
</feature>
<evidence type="ECO:0000256" key="8">
    <source>
        <dbReference type="ARBA" id="ARBA00023136"/>
    </source>
</evidence>
<evidence type="ECO:0000256" key="5">
    <source>
        <dbReference type="ARBA" id="ARBA00022741"/>
    </source>
</evidence>
<keyword evidence="7 9" id="KW-1133">Transmembrane helix</keyword>
<dbReference type="Proteomes" id="UP001199424">
    <property type="component" value="Unassembled WGS sequence"/>
</dbReference>
<dbReference type="InterPro" id="IPR011527">
    <property type="entry name" value="ABC1_TM_dom"/>
</dbReference>
<evidence type="ECO:0000313" key="12">
    <source>
        <dbReference type="EMBL" id="MCC2137046.1"/>
    </source>
</evidence>
<gene>
    <name evidence="12" type="ORF">LKD31_08455</name>
</gene>
<feature type="transmembrane region" description="Helical" evidence="9">
    <location>
        <begin position="272"/>
        <end position="290"/>
    </location>
</feature>
<dbReference type="InterPro" id="IPR003593">
    <property type="entry name" value="AAA+_ATPase"/>
</dbReference>
<feature type="transmembrane region" description="Helical" evidence="9">
    <location>
        <begin position="243"/>
        <end position="266"/>
    </location>
</feature>
<sequence>MFKKVFEYAGPHKKDLYIATFIVLLSVLMGVLPFVLAYQVISPLVMGNAVDTKYVCIRVIGVLICLILQAILYGWGLDVSHKAAYSTLLRLRTSLQKRFEAVPLGFIQDKGTGTIKKLFVDDVDSLEVLLAHSLPEGIANLMIPIAIYVAMFFIDWKLALLSLASIPISFAAMMIMYSVGMKKMGPYYMAGQKMNNTIIEYINGMEVVKVFNKDAESYERFRKDISDYRDYTLEWYKAAWPWMAIYSSLLPCTIILTLPLGAWFVLCGFSTLPDLILVLCLSLSIGIPLLKSLSFLPTMPQLNYKIAALEQVLETAPLQQTDAVFHGKNYDICFDHITFGYEKSQPGPDGQPMVTMDEVIHDISFTAKAGQKTALVGESGSGKSTLAKLLIHYYDPQQGSISIGGQKITEMSLEALNSQVSYVAQDQYLFNTSILENIRIGRPDATDEEVLEAAKKAQCMEFLEKLPQGIHSMAGDAGKMLSGGQRQRISLARAILKNAPIIVLDEATAYADPENEEKMEAAIAELVKGKTLFVIAHKLPAIMNADQICVIEHGKLAATGTHAELLAICEEYKKLWKASQDSAEWKVNAVKEGK</sequence>
<feature type="transmembrane region" description="Helical" evidence="9">
    <location>
        <begin position="16"/>
        <end position="40"/>
    </location>
</feature>
<keyword evidence="6 12" id="KW-0067">ATP-binding</keyword>
<dbReference type="Pfam" id="PF00664">
    <property type="entry name" value="ABC_membrane"/>
    <property type="match status" value="1"/>
</dbReference>
<proteinExistence type="predicted"/>
<evidence type="ECO:0000256" key="4">
    <source>
        <dbReference type="ARBA" id="ARBA00022692"/>
    </source>
</evidence>
<comment type="caution">
    <text evidence="12">The sequence shown here is derived from an EMBL/GenBank/DDBJ whole genome shotgun (WGS) entry which is preliminary data.</text>
</comment>
<dbReference type="Gene3D" id="3.40.50.300">
    <property type="entry name" value="P-loop containing nucleotide triphosphate hydrolases"/>
    <property type="match status" value="1"/>
</dbReference>